<feature type="domain" description="Histidine kinase" evidence="15">
    <location>
        <begin position="180"/>
        <end position="397"/>
    </location>
</feature>
<evidence type="ECO:0000256" key="3">
    <source>
        <dbReference type="ARBA" id="ARBA00012438"/>
    </source>
</evidence>
<sequence length="405" mass="46360">MTNKVKSFRVQIIVYSFLSLLYTIITELVFFGIFYSAKTLFQDAAHSGEKVGDGTQRLPDISNNVYFNPGNENLNYYNQKTSGIFTNSLYLYIIIAIVIGALLFVLFFLVMTRKFTIYLKEIISGINEISLGNFEAKIMVNSNDEFALMADQINNMSRKINLLIKEERKAEEAKNELITSVAHDLRTPLTSIIGYLYLVSVNKNLEAEKKDKYIEIAYDKSKRLENLIEDLFRYTKYSSGEVKLYKEKINIVKFMEQMIEEFYPSVQEAELELEFYSNVKEGFIFADGERLARAIGNLMVNAIKYGRDGKVIRIKLEILEGNIKIAIVNYGAVIPKKDLDNIFDRFYRVDNSRSRETGGSGLGLTIAKRIITMHDGSIAVKSDFDGTEFNVVFKEYVAKEEEQAT</sequence>
<dbReference type="Gene3D" id="6.10.340.10">
    <property type="match status" value="1"/>
</dbReference>
<proteinExistence type="predicted"/>
<dbReference type="InterPro" id="IPR005467">
    <property type="entry name" value="His_kinase_dom"/>
</dbReference>
<keyword evidence="5" id="KW-0597">Phosphoprotein</keyword>
<evidence type="ECO:0000256" key="6">
    <source>
        <dbReference type="ARBA" id="ARBA00022679"/>
    </source>
</evidence>
<dbReference type="AlphaFoldDB" id="A0A1I6HRD6"/>
<dbReference type="PANTHER" id="PTHR45528">
    <property type="entry name" value="SENSOR HISTIDINE KINASE CPXA"/>
    <property type="match status" value="1"/>
</dbReference>
<evidence type="ECO:0000313" key="18">
    <source>
        <dbReference type="Proteomes" id="UP000199659"/>
    </source>
</evidence>
<reference evidence="17 18" key="1">
    <citation type="submission" date="2016-10" db="EMBL/GenBank/DDBJ databases">
        <authorList>
            <person name="de Groot N.N."/>
        </authorList>
    </citation>
    <scope>NUCLEOTIDE SEQUENCE [LARGE SCALE GENOMIC DNA]</scope>
    <source>
        <strain evidence="17 18">743A</strain>
    </source>
</reference>
<evidence type="ECO:0000256" key="1">
    <source>
        <dbReference type="ARBA" id="ARBA00000085"/>
    </source>
</evidence>
<dbReference type="Pfam" id="PF00512">
    <property type="entry name" value="HisKA"/>
    <property type="match status" value="1"/>
</dbReference>
<dbReference type="Gene3D" id="3.30.565.10">
    <property type="entry name" value="Histidine kinase-like ATPase, C-terminal domain"/>
    <property type="match status" value="1"/>
</dbReference>
<dbReference type="InterPro" id="IPR050398">
    <property type="entry name" value="HssS/ArlS-like"/>
</dbReference>
<keyword evidence="9 17" id="KW-0418">Kinase</keyword>
<dbReference type="GO" id="GO:0000155">
    <property type="term" value="F:phosphorelay sensor kinase activity"/>
    <property type="evidence" value="ECO:0007669"/>
    <property type="project" value="InterPro"/>
</dbReference>
<organism evidence="17 18">
    <name type="scientific">Anaeromicropila populeti</name>
    <dbReference type="NCBI Taxonomy" id="37658"/>
    <lineage>
        <taxon>Bacteria</taxon>
        <taxon>Bacillati</taxon>
        <taxon>Bacillota</taxon>
        <taxon>Clostridia</taxon>
        <taxon>Lachnospirales</taxon>
        <taxon>Lachnospiraceae</taxon>
        <taxon>Anaeromicropila</taxon>
    </lineage>
</organism>
<gene>
    <name evidence="17" type="ORF">SAMN05661086_00191</name>
</gene>
<dbReference type="InterPro" id="IPR003594">
    <property type="entry name" value="HATPase_dom"/>
</dbReference>
<evidence type="ECO:0000256" key="5">
    <source>
        <dbReference type="ARBA" id="ARBA00022553"/>
    </source>
</evidence>
<evidence type="ECO:0000256" key="10">
    <source>
        <dbReference type="ARBA" id="ARBA00022840"/>
    </source>
</evidence>
<dbReference type="PANTHER" id="PTHR45528:SF1">
    <property type="entry name" value="SENSOR HISTIDINE KINASE CPXA"/>
    <property type="match status" value="1"/>
</dbReference>
<keyword evidence="13 14" id="KW-0472">Membrane</keyword>
<evidence type="ECO:0000256" key="2">
    <source>
        <dbReference type="ARBA" id="ARBA00004651"/>
    </source>
</evidence>
<keyword evidence="8" id="KW-0547">Nucleotide-binding</keyword>
<evidence type="ECO:0000256" key="13">
    <source>
        <dbReference type="ARBA" id="ARBA00023136"/>
    </source>
</evidence>
<dbReference type="CDD" id="cd06225">
    <property type="entry name" value="HAMP"/>
    <property type="match status" value="1"/>
</dbReference>
<evidence type="ECO:0000256" key="4">
    <source>
        <dbReference type="ARBA" id="ARBA00022475"/>
    </source>
</evidence>
<dbReference type="STRING" id="37658.SAMN05661086_00191"/>
<feature type="transmembrane region" description="Helical" evidence="14">
    <location>
        <begin position="89"/>
        <end position="110"/>
    </location>
</feature>
<keyword evidence="12" id="KW-0902">Two-component regulatory system</keyword>
<dbReference type="SMART" id="SM00388">
    <property type="entry name" value="HisKA"/>
    <property type="match status" value="1"/>
</dbReference>
<dbReference type="PROSITE" id="PS50109">
    <property type="entry name" value="HIS_KIN"/>
    <property type="match status" value="1"/>
</dbReference>
<comment type="subcellular location">
    <subcellularLocation>
        <location evidence="2">Cell membrane</location>
        <topology evidence="2">Multi-pass membrane protein</topology>
    </subcellularLocation>
</comment>
<dbReference type="InterPro" id="IPR003660">
    <property type="entry name" value="HAMP_dom"/>
</dbReference>
<protein>
    <recommendedName>
        <fullName evidence="3">histidine kinase</fullName>
        <ecNumber evidence="3">2.7.13.3</ecNumber>
    </recommendedName>
</protein>
<evidence type="ECO:0000256" key="11">
    <source>
        <dbReference type="ARBA" id="ARBA00022989"/>
    </source>
</evidence>
<dbReference type="Gene3D" id="1.10.287.130">
    <property type="match status" value="1"/>
</dbReference>
<evidence type="ECO:0000256" key="7">
    <source>
        <dbReference type="ARBA" id="ARBA00022692"/>
    </source>
</evidence>
<dbReference type="SUPFAM" id="SSF47384">
    <property type="entry name" value="Homodimeric domain of signal transducing histidine kinase"/>
    <property type="match status" value="1"/>
</dbReference>
<dbReference type="Pfam" id="PF02518">
    <property type="entry name" value="HATPase_c"/>
    <property type="match status" value="1"/>
</dbReference>
<accession>A0A1I6HRD6</accession>
<evidence type="ECO:0000313" key="17">
    <source>
        <dbReference type="EMBL" id="SFR57009.1"/>
    </source>
</evidence>
<evidence type="ECO:0000256" key="12">
    <source>
        <dbReference type="ARBA" id="ARBA00023012"/>
    </source>
</evidence>
<dbReference type="SUPFAM" id="SSF55874">
    <property type="entry name" value="ATPase domain of HSP90 chaperone/DNA topoisomerase II/histidine kinase"/>
    <property type="match status" value="1"/>
</dbReference>
<name>A0A1I6HRD6_9FIRM</name>
<dbReference type="GO" id="GO:0005524">
    <property type="term" value="F:ATP binding"/>
    <property type="evidence" value="ECO:0007669"/>
    <property type="project" value="UniProtKB-KW"/>
</dbReference>
<comment type="catalytic activity">
    <reaction evidence="1">
        <text>ATP + protein L-histidine = ADP + protein N-phospho-L-histidine.</text>
        <dbReference type="EC" id="2.7.13.3"/>
    </reaction>
</comment>
<dbReference type="InterPro" id="IPR004358">
    <property type="entry name" value="Sig_transdc_His_kin-like_C"/>
</dbReference>
<keyword evidence="4" id="KW-1003">Cell membrane</keyword>
<dbReference type="FunFam" id="1.10.287.130:FF:000008">
    <property type="entry name" value="Two-component sensor histidine kinase"/>
    <property type="match status" value="1"/>
</dbReference>
<keyword evidence="10" id="KW-0067">ATP-binding</keyword>
<dbReference type="InterPro" id="IPR036890">
    <property type="entry name" value="HATPase_C_sf"/>
</dbReference>
<evidence type="ECO:0000256" key="14">
    <source>
        <dbReference type="SAM" id="Phobius"/>
    </source>
</evidence>
<dbReference type="EC" id="2.7.13.3" evidence="3"/>
<dbReference type="PROSITE" id="PS50885">
    <property type="entry name" value="HAMP"/>
    <property type="match status" value="1"/>
</dbReference>
<dbReference type="SMART" id="SM00387">
    <property type="entry name" value="HATPase_c"/>
    <property type="match status" value="1"/>
</dbReference>
<keyword evidence="7 14" id="KW-0812">Transmembrane</keyword>
<feature type="transmembrane region" description="Helical" evidence="14">
    <location>
        <begin position="12"/>
        <end position="35"/>
    </location>
</feature>
<keyword evidence="11 14" id="KW-1133">Transmembrane helix</keyword>
<dbReference type="SUPFAM" id="SSF158472">
    <property type="entry name" value="HAMP domain-like"/>
    <property type="match status" value="1"/>
</dbReference>
<evidence type="ECO:0000256" key="9">
    <source>
        <dbReference type="ARBA" id="ARBA00022777"/>
    </source>
</evidence>
<dbReference type="GO" id="GO:0005886">
    <property type="term" value="C:plasma membrane"/>
    <property type="evidence" value="ECO:0007669"/>
    <property type="project" value="UniProtKB-SubCell"/>
</dbReference>
<dbReference type="InterPro" id="IPR036097">
    <property type="entry name" value="HisK_dim/P_sf"/>
</dbReference>
<evidence type="ECO:0000256" key="8">
    <source>
        <dbReference type="ARBA" id="ARBA00022741"/>
    </source>
</evidence>
<dbReference type="FunFam" id="3.30.565.10:FF:000013">
    <property type="entry name" value="Two-component sensor histidine kinase"/>
    <property type="match status" value="1"/>
</dbReference>
<dbReference type="InterPro" id="IPR003661">
    <property type="entry name" value="HisK_dim/P_dom"/>
</dbReference>
<dbReference type="Proteomes" id="UP000199659">
    <property type="component" value="Unassembled WGS sequence"/>
</dbReference>
<dbReference type="PRINTS" id="PR00344">
    <property type="entry name" value="BCTRLSENSOR"/>
</dbReference>
<dbReference type="OrthoDB" id="9792991at2"/>
<feature type="domain" description="HAMP" evidence="16">
    <location>
        <begin position="113"/>
        <end position="165"/>
    </location>
</feature>
<dbReference type="EMBL" id="FOYZ01000001">
    <property type="protein sequence ID" value="SFR57009.1"/>
    <property type="molecule type" value="Genomic_DNA"/>
</dbReference>
<dbReference type="CDD" id="cd00082">
    <property type="entry name" value="HisKA"/>
    <property type="match status" value="1"/>
</dbReference>
<keyword evidence="18" id="KW-1185">Reference proteome</keyword>
<evidence type="ECO:0000259" key="15">
    <source>
        <dbReference type="PROSITE" id="PS50109"/>
    </source>
</evidence>
<evidence type="ECO:0000259" key="16">
    <source>
        <dbReference type="PROSITE" id="PS50885"/>
    </source>
</evidence>
<keyword evidence="6" id="KW-0808">Transferase</keyword>